<dbReference type="Proteomes" id="UP000694546">
    <property type="component" value="Chromosome 22"/>
</dbReference>
<organism evidence="1 2">
    <name type="scientific">Gadus morhua</name>
    <name type="common">Atlantic cod</name>
    <dbReference type="NCBI Taxonomy" id="8049"/>
    <lineage>
        <taxon>Eukaryota</taxon>
        <taxon>Metazoa</taxon>
        <taxon>Chordata</taxon>
        <taxon>Craniata</taxon>
        <taxon>Vertebrata</taxon>
        <taxon>Euteleostomi</taxon>
        <taxon>Actinopterygii</taxon>
        <taxon>Neopterygii</taxon>
        <taxon>Teleostei</taxon>
        <taxon>Neoteleostei</taxon>
        <taxon>Acanthomorphata</taxon>
        <taxon>Zeiogadaria</taxon>
        <taxon>Gadariae</taxon>
        <taxon>Gadiformes</taxon>
        <taxon>Gadoidei</taxon>
        <taxon>Gadidae</taxon>
        <taxon>Gadus</taxon>
    </lineage>
</organism>
<proteinExistence type="predicted"/>
<protein>
    <submittedName>
        <fullName evidence="1">Uncharacterized protein</fullName>
    </submittedName>
</protein>
<dbReference type="Ensembl" id="ENSGMOT00000037218.1">
    <property type="protein sequence ID" value="ENSGMOP00000068194.1"/>
    <property type="gene ID" value="ENSGMOG00000036316.1"/>
</dbReference>
<reference evidence="1" key="1">
    <citation type="submission" date="2025-08" db="UniProtKB">
        <authorList>
            <consortium name="Ensembl"/>
        </authorList>
    </citation>
    <scope>IDENTIFICATION</scope>
</reference>
<reference evidence="1" key="2">
    <citation type="submission" date="2025-09" db="UniProtKB">
        <authorList>
            <consortium name="Ensembl"/>
        </authorList>
    </citation>
    <scope>IDENTIFICATION</scope>
</reference>
<keyword evidence="2" id="KW-1185">Reference proteome</keyword>
<evidence type="ECO:0000313" key="1">
    <source>
        <dbReference type="Ensembl" id="ENSGMOP00000068194.1"/>
    </source>
</evidence>
<accession>A0A8C5CYW1</accession>
<evidence type="ECO:0000313" key="2">
    <source>
        <dbReference type="Proteomes" id="UP000694546"/>
    </source>
</evidence>
<sequence length="105" mass="11452">AQLFIKCLRIYPAVSVEGINASRVPPSLQKEYCFVSALVCGPGSNRIITTVRRSSEACYVFCDSFLHCPHLLGQTSNILVAFRTAPFACTAELALMIRVPQSGET</sequence>
<name>A0A8C5CYW1_GADMO</name>
<dbReference type="AlphaFoldDB" id="A0A8C5CYW1"/>